<dbReference type="EMBL" id="JAOQKJ010000002">
    <property type="protein sequence ID" value="MCU6743528.1"/>
    <property type="molecule type" value="Genomic_DNA"/>
</dbReference>
<reference evidence="2 3" key="1">
    <citation type="journal article" date="2021" name="ISME Commun">
        <title>Automated analysis of genomic sequences facilitates high-throughput and comprehensive description of bacteria.</title>
        <authorList>
            <person name="Hitch T.C.A."/>
        </authorList>
    </citation>
    <scope>NUCLEOTIDE SEQUENCE [LARGE SCALE GENOMIC DNA]</scope>
    <source>
        <strain evidence="2 3">Sanger_18</strain>
    </source>
</reference>
<name>A0ABT2SZV1_9FIRM</name>
<feature type="domain" description="Sporulation stage II protein D amidase enhancer LytB N-terminal" evidence="1">
    <location>
        <begin position="436"/>
        <end position="527"/>
    </location>
</feature>
<dbReference type="InterPro" id="IPR051922">
    <property type="entry name" value="Bact_Sporulation_Assoc"/>
</dbReference>
<dbReference type="PANTHER" id="PTHR30032:SF4">
    <property type="entry name" value="AMIDASE ENHANCER"/>
    <property type="match status" value="1"/>
</dbReference>
<proteinExistence type="predicted"/>
<evidence type="ECO:0000259" key="1">
    <source>
        <dbReference type="Pfam" id="PF08486"/>
    </source>
</evidence>
<dbReference type="InterPro" id="IPR013486">
    <property type="entry name" value="SpoIID/LytB"/>
</dbReference>
<organism evidence="2 3">
    <name type="scientific">Suilimivivens aceti</name>
    <dbReference type="NCBI Taxonomy" id="2981774"/>
    <lineage>
        <taxon>Bacteria</taxon>
        <taxon>Bacillati</taxon>
        <taxon>Bacillota</taxon>
        <taxon>Clostridia</taxon>
        <taxon>Lachnospirales</taxon>
        <taxon>Lachnospiraceae</taxon>
        <taxon>Suilimivivens</taxon>
    </lineage>
</organism>
<dbReference type="NCBIfam" id="TIGR02669">
    <property type="entry name" value="SpoIID_LytB"/>
    <property type="match status" value="1"/>
</dbReference>
<dbReference type="Proteomes" id="UP001652432">
    <property type="component" value="Unassembled WGS sequence"/>
</dbReference>
<sequence>MKKWEKLAAKAGMILLLLLLFCILIKKDRQERGMLVPEGEKIQIKDAISLVMAFGRKASLSEEQREKLENWSLQVSEAHGEGESSLLTYGDYIELTAIWDQDRETENTEKAPEKELDQKYRKEDLLLFQDFTEGYQKRLEAFQIQDQIVRETLELLGKGSEASVIDSRGNTYGYENVEVPVYCVAEAYVERNEGEDDRILVLTERKKNSFTLKNALITENDADGFYFLWSGEEMYCPLKNNEIFQEKVADLTFAEGKALDRKIKNEKVGGVLLGVAEEGIELEDRGFLPFAEDYRVYQLYGSCKESDRTEFKIGYDFADYVMDKGKVCAVLLVKDQNMENIRVAVSNQAYDGIYHEEIKLKADCELNLIYGSYGDRQSRRIPAGEEVIVDSDSMLVKGDRLMIEPSAASSRIQVLSLKRAYGIPSYRGRMEIVKKEQGLLLINELLLEEYLYSVVPSEMPSSYPAEALEAQAVCARTYAYRYLLKSGLPEEGAHVDDSVRYQVYNNIEESRNARRAVGETAGEMLFYDGVPIHAYYYSTSCGSGSDERAFGSTEDLPYLNTRRISHEEEEEDLREESAFQDFLKEEHPGDYEKEEAWYRWQYEVQEIDAAKMAEIMKEAFSEIYDISVEKRLESGLATVLSVKTDTGDYEVKGEYQIRQVLSQGGEVIRADGSAVTTGKLLPSAYLIISVEKKRGNVIGYTIFGGGYGHGVGMSQNGAADMARAGRKREEILSFFYEGADFVKMY</sequence>
<evidence type="ECO:0000313" key="2">
    <source>
        <dbReference type="EMBL" id="MCU6743528.1"/>
    </source>
</evidence>
<dbReference type="Pfam" id="PF08486">
    <property type="entry name" value="SpoIID"/>
    <property type="match status" value="1"/>
</dbReference>
<dbReference type="RefSeq" id="WP_262573288.1">
    <property type="nucleotide sequence ID" value="NZ_JAOQKJ010000002.1"/>
</dbReference>
<gene>
    <name evidence="2" type="ORF">OCV77_03245</name>
</gene>
<accession>A0ABT2SZV1</accession>
<protein>
    <submittedName>
        <fullName evidence="2">SpoIID/LytB domain-containing protein</fullName>
    </submittedName>
</protein>
<dbReference type="InterPro" id="IPR013693">
    <property type="entry name" value="SpoIID/LytB_N"/>
</dbReference>
<evidence type="ECO:0000313" key="3">
    <source>
        <dbReference type="Proteomes" id="UP001652432"/>
    </source>
</evidence>
<keyword evidence="3" id="KW-1185">Reference proteome</keyword>
<dbReference type="PANTHER" id="PTHR30032">
    <property type="entry name" value="N-ACETYLMURAMOYL-L-ALANINE AMIDASE-RELATED"/>
    <property type="match status" value="1"/>
</dbReference>
<comment type="caution">
    <text evidence="2">The sequence shown here is derived from an EMBL/GenBank/DDBJ whole genome shotgun (WGS) entry which is preliminary data.</text>
</comment>